<keyword evidence="3 10" id="KW-0378">Hydrolase</keyword>
<name>A0A087D0B8_BIFRU</name>
<dbReference type="AlphaFoldDB" id="A0A087D0B8"/>
<dbReference type="Gene3D" id="3.40.50.300">
    <property type="entry name" value="P-loop containing nucleotide triphosphate hydrolases"/>
    <property type="match status" value="3"/>
</dbReference>
<evidence type="ECO:0000256" key="4">
    <source>
        <dbReference type="ARBA" id="ARBA00022806"/>
    </source>
</evidence>
<evidence type="ECO:0000256" key="8">
    <source>
        <dbReference type="ARBA" id="ARBA00034808"/>
    </source>
</evidence>
<dbReference type="InterPro" id="IPR027417">
    <property type="entry name" value="P-loop_NTPase"/>
</dbReference>
<dbReference type="PROSITE" id="PS51198">
    <property type="entry name" value="UVRD_HELICASE_ATP_BIND"/>
    <property type="match status" value="1"/>
</dbReference>
<sequence length="499" mass="55468">MSATTQELLDGLDDAQRTAASTVRGPVRIIAGAGAGKTRTITRRIAYACATKAWDPRRTLAVTFSVKAAAEMRSRLSKLDVAADVKASTFHAAALHQLRQVWPDVCGGPMPFISRNPLELVERSLKRVTTYQVDDNTVRDLQAEINWCKISLIAPEDYERVCAATHRQSPAGLEPDQFVDVYKAYEAEKTNRNEIDFDDILLIACHLIDSDAEVAENIRSGIKWITVDEYQDVSPLQHRLLTRWLGINRNICVVGDPAQTIYSFAGASSYSLLNFASEFGPLAADVRLNTDYRSTPQIVNYANRMLAASPQRTDYLKLSSGREEGRRVSETVYNSDIEEAQGVAARIRRLVDNGVSAGDCAILTRVNAQQRIFCRALTEQHLRYRIKRDSGWQNSAIADDNQNRLAMLEALGVGADLSGVTISTIHASKGLEFKHVFLIGCSEGLMPYGSPPAGELLEEERRLMYVAVTRAEDTLDVSYARTREGDAGERGRRESRFFR</sequence>
<keyword evidence="2 10" id="KW-0547">Nucleotide-binding</keyword>
<evidence type="ECO:0000256" key="9">
    <source>
        <dbReference type="ARBA" id="ARBA00048988"/>
    </source>
</evidence>
<protein>
    <recommendedName>
        <fullName evidence="8">DNA 3'-5' helicase</fullName>
        <ecNumber evidence="8">5.6.2.4</ecNumber>
    </recommendedName>
</protein>
<feature type="domain" description="UvrD-like helicase C-terminal" evidence="12">
    <location>
        <begin position="296"/>
        <end position="499"/>
    </location>
</feature>
<dbReference type="EC" id="5.6.2.4" evidence="8"/>
<keyword evidence="14" id="KW-1185">Reference proteome</keyword>
<evidence type="ECO:0000313" key="14">
    <source>
        <dbReference type="Proteomes" id="UP000029078"/>
    </source>
</evidence>
<dbReference type="GO" id="GO:0003677">
    <property type="term" value="F:DNA binding"/>
    <property type="evidence" value="ECO:0007669"/>
    <property type="project" value="UniProtKB-KW"/>
</dbReference>
<dbReference type="GO" id="GO:0005524">
    <property type="term" value="F:ATP binding"/>
    <property type="evidence" value="ECO:0007669"/>
    <property type="project" value="UniProtKB-UniRule"/>
</dbReference>
<evidence type="ECO:0000256" key="5">
    <source>
        <dbReference type="ARBA" id="ARBA00022840"/>
    </source>
</evidence>
<dbReference type="CDD" id="cd17932">
    <property type="entry name" value="DEXQc_UvrD"/>
    <property type="match status" value="1"/>
</dbReference>
<dbReference type="eggNOG" id="COG0210">
    <property type="taxonomic scope" value="Bacteria"/>
</dbReference>
<comment type="catalytic activity">
    <reaction evidence="9">
        <text>ATP + H2O = ADP + phosphate + H(+)</text>
        <dbReference type="Rhea" id="RHEA:13065"/>
        <dbReference type="ChEBI" id="CHEBI:15377"/>
        <dbReference type="ChEBI" id="CHEBI:15378"/>
        <dbReference type="ChEBI" id="CHEBI:30616"/>
        <dbReference type="ChEBI" id="CHEBI:43474"/>
        <dbReference type="ChEBI" id="CHEBI:456216"/>
        <dbReference type="EC" id="5.6.2.4"/>
    </reaction>
</comment>
<dbReference type="InterPro" id="IPR000212">
    <property type="entry name" value="DNA_helicase_UvrD/REP"/>
</dbReference>
<accession>A0A087D0B8</accession>
<comment type="catalytic activity">
    <reaction evidence="7">
        <text>Couples ATP hydrolysis with the unwinding of duplex DNA by translocating in the 3'-5' direction.</text>
        <dbReference type="EC" id="5.6.2.4"/>
    </reaction>
</comment>
<evidence type="ECO:0000259" key="11">
    <source>
        <dbReference type="PROSITE" id="PS51198"/>
    </source>
</evidence>
<evidence type="ECO:0000256" key="2">
    <source>
        <dbReference type="ARBA" id="ARBA00022741"/>
    </source>
</evidence>
<evidence type="ECO:0000256" key="3">
    <source>
        <dbReference type="ARBA" id="ARBA00022801"/>
    </source>
</evidence>
<keyword evidence="6" id="KW-0413">Isomerase</keyword>
<dbReference type="InterPro" id="IPR014016">
    <property type="entry name" value="UvrD-like_ATP-bd"/>
</dbReference>
<evidence type="ECO:0000259" key="12">
    <source>
        <dbReference type="PROSITE" id="PS51217"/>
    </source>
</evidence>
<proteinExistence type="inferred from homology"/>
<dbReference type="Pfam" id="PF13361">
    <property type="entry name" value="UvrD_C"/>
    <property type="match status" value="2"/>
</dbReference>
<gene>
    <name evidence="13" type="ORF">BRUM_1834</name>
</gene>
<dbReference type="InterPro" id="IPR013986">
    <property type="entry name" value="DExx_box_DNA_helicase_dom_sf"/>
</dbReference>
<dbReference type="STRING" id="78346.BRUM_1834"/>
<evidence type="ECO:0000256" key="6">
    <source>
        <dbReference type="ARBA" id="ARBA00023235"/>
    </source>
</evidence>
<dbReference type="PANTHER" id="PTHR11070:SF69">
    <property type="entry name" value="ATP-DEPENDENT DNA HELICASE UVRD2"/>
    <property type="match status" value="1"/>
</dbReference>
<feature type="binding site" evidence="10">
    <location>
        <begin position="31"/>
        <end position="38"/>
    </location>
    <ligand>
        <name>ATP</name>
        <dbReference type="ChEBI" id="CHEBI:30616"/>
    </ligand>
</feature>
<reference evidence="13 14" key="1">
    <citation type="submission" date="2014-03" db="EMBL/GenBank/DDBJ databases">
        <title>Genomics of Bifidobacteria.</title>
        <authorList>
            <person name="Ventura M."/>
            <person name="Milani C."/>
            <person name="Lugli G.A."/>
        </authorList>
    </citation>
    <scope>NUCLEOTIDE SEQUENCE [LARGE SCALE GENOMIC DNA]</scope>
    <source>
        <strain evidence="13 14">LMG 21811</strain>
    </source>
</reference>
<keyword evidence="4 10" id="KW-0347">Helicase</keyword>
<dbReference type="InterPro" id="IPR014017">
    <property type="entry name" value="DNA_helicase_UvrD-like_C"/>
</dbReference>
<organism evidence="13 14">
    <name type="scientific">Bifidobacterium ruminantium</name>
    <dbReference type="NCBI Taxonomy" id="78346"/>
    <lineage>
        <taxon>Bacteria</taxon>
        <taxon>Bacillati</taxon>
        <taxon>Actinomycetota</taxon>
        <taxon>Actinomycetes</taxon>
        <taxon>Bifidobacteriales</taxon>
        <taxon>Bifidobacteriaceae</taxon>
        <taxon>Bifidobacterium</taxon>
    </lineage>
</organism>
<dbReference type="GO" id="GO:0000725">
    <property type="term" value="P:recombinational repair"/>
    <property type="evidence" value="ECO:0007669"/>
    <property type="project" value="TreeGrafter"/>
</dbReference>
<evidence type="ECO:0000256" key="7">
    <source>
        <dbReference type="ARBA" id="ARBA00034617"/>
    </source>
</evidence>
<feature type="domain" description="UvrD-like helicase ATP-binding" evidence="11">
    <location>
        <begin position="10"/>
        <end position="295"/>
    </location>
</feature>
<evidence type="ECO:0000313" key="13">
    <source>
        <dbReference type="EMBL" id="KFI88968.1"/>
    </source>
</evidence>
<dbReference type="GO" id="GO:0005829">
    <property type="term" value="C:cytosol"/>
    <property type="evidence" value="ECO:0007669"/>
    <property type="project" value="TreeGrafter"/>
</dbReference>
<dbReference type="GO" id="GO:0043138">
    <property type="term" value="F:3'-5' DNA helicase activity"/>
    <property type="evidence" value="ECO:0007669"/>
    <property type="project" value="UniProtKB-EC"/>
</dbReference>
<evidence type="ECO:0000256" key="10">
    <source>
        <dbReference type="PROSITE-ProRule" id="PRU00560"/>
    </source>
</evidence>
<dbReference type="Proteomes" id="UP000029078">
    <property type="component" value="Unassembled WGS sequence"/>
</dbReference>
<evidence type="ECO:0000256" key="1">
    <source>
        <dbReference type="ARBA" id="ARBA00009922"/>
    </source>
</evidence>
<dbReference type="Gene3D" id="1.10.10.160">
    <property type="match status" value="1"/>
</dbReference>
<comment type="similarity">
    <text evidence="1">Belongs to the helicase family. UvrD subfamily.</text>
</comment>
<keyword evidence="5 10" id="KW-0067">ATP-binding</keyword>
<dbReference type="EMBL" id="JGZL01000009">
    <property type="protein sequence ID" value="KFI88968.1"/>
    <property type="molecule type" value="Genomic_DNA"/>
</dbReference>
<dbReference type="SUPFAM" id="SSF52540">
    <property type="entry name" value="P-loop containing nucleoside triphosphate hydrolases"/>
    <property type="match status" value="1"/>
</dbReference>
<comment type="caution">
    <text evidence="13">The sequence shown here is derived from an EMBL/GenBank/DDBJ whole genome shotgun (WGS) entry which is preliminary data.</text>
</comment>
<dbReference type="PROSITE" id="PS51217">
    <property type="entry name" value="UVRD_HELICASE_CTER"/>
    <property type="match status" value="1"/>
</dbReference>
<dbReference type="GO" id="GO:0016887">
    <property type="term" value="F:ATP hydrolysis activity"/>
    <property type="evidence" value="ECO:0007669"/>
    <property type="project" value="RHEA"/>
</dbReference>
<dbReference type="Pfam" id="PF00580">
    <property type="entry name" value="UvrD-helicase"/>
    <property type="match status" value="1"/>
</dbReference>
<dbReference type="PANTHER" id="PTHR11070">
    <property type="entry name" value="UVRD / RECB / PCRA DNA HELICASE FAMILY MEMBER"/>
    <property type="match status" value="1"/>
</dbReference>
<dbReference type="CDD" id="cd18807">
    <property type="entry name" value="SF1_C_UvrD"/>
    <property type="match status" value="1"/>
</dbReference>